<organism evidence="5 6">
    <name type="scientific">Bdellovibrio svalbardensis</name>
    <dbReference type="NCBI Taxonomy" id="2972972"/>
    <lineage>
        <taxon>Bacteria</taxon>
        <taxon>Pseudomonadati</taxon>
        <taxon>Bdellovibrionota</taxon>
        <taxon>Bdellovibrionia</taxon>
        <taxon>Bdellovibrionales</taxon>
        <taxon>Pseudobdellovibrionaceae</taxon>
        <taxon>Bdellovibrio</taxon>
    </lineage>
</organism>
<dbReference type="InterPro" id="IPR015421">
    <property type="entry name" value="PyrdxlP-dep_Trfase_major"/>
</dbReference>
<dbReference type="Pfam" id="PF00266">
    <property type="entry name" value="Aminotran_5"/>
    <property type="match status" value="1"/>
</dbReference>
<evidence type="ECO:0000313" key="6">
    <source>
        <dbReference type="Proteomes" id="UP001152321"/>
    </source>
</evidence>
<dbReference type="SUPFAM" id="SSF51735">
    <property type="entry name" value="NAD(P)-binding Rossmann-fold domains"/>
    <property type="match status" value="1"/>
</dbReference>
<dbReference type="InterPro" id="IPR036291">
    <property type="entry name" value="NAD(P)-bd_dom_sf"/>
</dbReference>
<dbReference type="InterPro" id="IPR015424">
    <property type="entry name" value="PyrdxlP-dep_Trfase"/>
</dbReference>
<evidence type="ECO:0000313" key="5">
    <source>
        <dbReference type="EMBL" id="MDG0817124.1"/>
    </source>
</evidence>
<dbReference type="PANTHER" id="PTHR43586:SF15">
    <property type="entry name" value="BLR3095 PROTEIN"/>
    <property type="match status" value="1"/>
</dbReference>
<dbReference type="InterPro" id="IPR000192">
    <property type="entry name" value="Aminotrans_V_dom"/>
</dbReference>
<sequence length="655" mass="73698">MTELKLLEFRKGLPFLQGQCFLNYAATCPVPTSSIKVMQDEIGLMQEPLGKHFYQSLNKVEMIRKELARFLGAHAGEIAFVQNTSSAVSTIALALNLQSGDKVLVPDNEFPSNYYPWKNLERFGVELVPFSIKKDQTITDALSGLDLNNVKVISVSAVSFETGKRIDLKEFADFCRRNKVYSCVDAIQAIGNTPINCREMGFDFLASGSQKWLLGSVGCGFIYARTELLETLFVPMVGWTSHRYPEYFDLTKLEFSNEMTRFEPGLPNYVPILGMGESLRLINDFGIDKVHAQIQGHLRFLNEKLTALNLELLTGEKDLTAGILCFRIPQKVDHRKVHEFFEKKKISVTVRGDYVRVSPHFFTLHSELEFFVKSVAELIEKPLPQAHTVTAKSAVSTSLQEPVIINGATGNLGMLVAKQFLAHDQAIFLLGRNEPKMTAFLHNLSAKEKALIAGSALVDFTSEGWLQKLKSQMPAIKYSGLINASGGLTVDLLENQNEKQIREIFEVQFFAPLQLIQTYLKEWKSNSPLGVLNILSSSGRCGYPLLSTYASSHAALWTLTESLQREQAEHVPFMTYVAQSQHSPLQKDMGRTSLRYYQIGKSFDYAIPEDVAIDVVNQFFEGESHKADFNLKLKLWINAIAPDFFSKQIAKAWRR</sequence>
<dbReference type="InterPro" id="IPR002347">
    <property type="entry name" value="SDR_fam"/>
</dbReference>
<dbReference type="EMBL" id="JANRMI010000003">
    <property type="protein sequence ID" value="MDG0817124.1"/>
    <property type="molecule type" value="Genomic_DNA"/>
</dbReference>
<dbReference type="InterPro" id="IPR020578">
    <property type="entry name" value="Aminotrans_V_PyrdxlP_BS"/>
</dbReference>
<dbReference type="InterPro" id="IPR015422">
    <property type="entry name" value="PyrdxlP-dep_Trfase_small"/>
</dbReference>
<accession>A0ABT6DJS7</accession>
<comment type="cofactor">
    <cofactor evidence="1 3">
        <name>pyridoxal 5'-phosphate</name>
        <dbReference type="ChEBI" id="CHEBI:597326"/>
    </cofactor>
</comment>
<evidence type="ECO:0000256" key="3">
    <source>
        <dbReference type="RuleBase" id="RU004504"/>
    </source>
</evidence>
<dbReference type="Gene3D" id="3.40.640.10">
    <property type="entry name" value="Type I PLP-dependent aspartate aminotransferase-like (Major domain)"/>
    <property type="match status" value="1"/>
</dbReference>
<dbReference type="Proteomes" id="UP001152321">
    <property type="component" value="Unassembled WGS sequence"/>
</dbReference>
<keyword evidence="2" id="KW-0663">Pyridoxal phosphate</keyword>
<name>A0ABT6DJS7_9BACT</name>
<feature type="domain" description="Aminotransferase class V" evidence="4">
    <location>
        <begin position="21"/>
        <end position="353"/>
    </location>
</feature>
<dbReference type="Gene3D" id="3.40.50.720">
    <property type="entry name" value="NAD(P)-binding Rossmann-like Domain"/>
    <property type="match status" value="1"/>
</dbReference>
<dbReference type="Pfam" id="PF00106">
    <property type="entry name" value="adh_short"/>
    <property type="match status" value="1"/>
</dbReference>
<evidence type="ECO:0000259" key="4">
    <source>
        <dbReference type="Pfam" id="PF00266"/>
    </source>
</evidence>
<dbReference type="PROSITE" id="PS00595">
    <property type="entry name" value="AA_TRANSFER_CLASS_5"/>
    <property type="match status" value="1"/>
</dbReference>
<comment type="caution">
    <text evidence="5">The sequence shown here is derived from an EMBL/GenBank/DDBJ whole genome shotgun (WGS) entry which is preliminary data.</text>
</comment>
<dbReference type="Gene3D" id="3.90.1150.10">
    <property type="entry name" value="Aspartate Aminotransferase, domain 1"/>
    <property type="match status" value="1"/>
</dbReference>
<dbReference type="PANTHER" id="PTHR43586">
    <property type="entry name" value="CYSTEINE DESULFURASE"/>
    <property type="match status" value="1"/>
</dbReference>
<protein>
    <submittedName>
        <fullName evidence="5">Aminotransferase class V-fold PLP-dependent enzyme</fullName>
    </submittedName>
</protein>
<proteinExistence type="predicted"/>
<gene>
    <name evidence="5" type="ORF">NWE73_12150</name>
</gene>
<keyword evidence="5" id="KW-0032">Aminotransferase</keyword>
<reference evidence="5" key="1">
    <citation type="submission" date="2022-08" db="EMBL/GenBank/DDBJ databases">
        <title>Novel Bdellovibrio Species Isolated from Svalbard: Designation Bdellovibrio svalbardensis.</title>
        <authorList>
            <person name="Mitchell R.J."/>
            <person name="Choi S.Y."/>
        </authorList>
    </citation>
    <scope>NUCLEOTIDE SEQUENCE</scope>
    <source>
        <strain evidence="5">PAP01</strain>
    </source>
</reference>
<evidence type="ECO:0000256" key="1">
    <source>
        <dbReference type="ARBA" id="ARBA00001933"/>
    </source>
</evidence>
<evidence type="ECO:0000256" key="2">
    <source>
        <dbReference type="ARBA" id="ARBA00022898"/>
    </source>
</evidence>
<keyword evidence="5" id="KW-0808">Transferase</keyword>
<dbReference type="GO" id="GO:0008483">
    <property type="term" value="F:transaminase activity"/>
    <property type="evidence" value="ECO:0007669"/>
    <property type="project" value="UniProtKB-KW"/>
</dbReference>
<dbReference type="SUPFAM" id="SSF53383">
    <property type="entry name" value="PLP-dependent transferases"/>
    <property type="match status" value="1"/>
</dbReference>
<dbReference type="RefSeq" id="WP_277578600.1">
    <property type="nucleotide sequence ID" value="NZ_JANRMI010000003.1"/>
</dbReference>
<keyword evidence="6" id="KW-1185">Reference proteome</keyword>